<evidence type="ECO:0000313" key="4">
    <source>
        <dbReference type="Proteomes" id="UP000238908"/>
    </source>
</evidence>
<dbReference type="EMBL" id="MDEE01000069">
    <property type="protein sequence ID" value="PPU49907.1"/>
    <property type="molecule type" value="Genomic_DNA"/>
</dbReference>
<feature type="transmembrane region" description="Helical" evidence="2">
    <location>
        <begin position="21"/>
        <end position="45"/>
    </location>
</feature>
<dbReference type="Gene3D" id="1.20.1530.10">
    <property type="entry name" value="Na+/H+ antiporter like domain"/>
    <property type="match status" value="1"/>
</dbReference>
<keyword evidence="1" id="KW-0813">Transport</keyword>
<dbReference type="InterPro" id="IPR023171">
    <property type="entry name" value="Na/H_antiporter_dom_sf"/>
</dbReference>
<dbReference type="AlphaFoldDB" id="A0A2S7BWD1"/>
<evidence type="ECO:0000256" key="2">
    <source>
        <dbReference type="SAM" id="Phobius"/>
    </source>
</evidence>
<accession>A0A2S7BWD1</accession>
<keyword evidence="1" id="KW-0915">Sodium</keyword>
<name>A0A2S7BWD1_9XANT</name>
<feature type="transmembrane region" description="Helical" evidence="2">
    <location>
        <begin position="57"/>
        <end position="77"/>
    </location>
</feature>
<organism evidence="3 4">
    <name type="scientific">Xanthomonas dyei</name>
    <dbReference type="NCBI Taxonomy" id="743699"/>
    <lineage>
        <taxon>Bacteria</taxon>
        <taxon>Pseudomonadati</taxon>
        <taxon>Pseudomonadota</taxon>
        <taxon>Gammaproteobacteria</taxon>
        <taxon>Lysobacterales</taxon>
        <taxon>Lysobacteraceae</taxon>
        <taxon>Xanthomonas</taxon>
    </lineage>
</organism>
<gene>
    <name evidence="3" type="ORF">XdyCFBP7245_22330</name>
</gene>
<dbReference type="GO" id="GO:0016020">
    <property type="term" value="C:membrane"/>
    <property type="evidence" value="ECO:0007669"/>
    <property type="project" value="InterPro"/>
</dbReference>
<sequence>MARSPSAGRSTAETTSSASWLQIYDVSLLCGIGLTMNLFISSLAFPSDPVFVENAKVGILPGSLLPALLEAVVLRLASRT</sequence>
<dbReference type="InterPro" id="IPR004670">
    <property type="entry name" value="NhaA"/>
</dbReference>
<evidence type="ECO:0000256" key="1">
    <source>
        <dbReference type="ARBA" id="ARBA00023201"/>
    </source>
</evidence>
<comment type="caution">
    <text evidence="3">The sequence shown here is derived from an EMBL/GenBank/DDBJ whole genome shotgun (WGS) entry which is preliminary data.</text>
</comment>
<keyword evidence="2" id="KW-1133">Transmembrane helix</keyword>
<dbReference type="GO" id="GO:0006885">
    <property type="term" value="P:regulation of pH"/>
    <property type="evidence" value="ECO:0007669"/>
    <property type="project" value="InterPro"/>
</dbReference>
<evidence type="ECO:0000313" key="3">
    <source>
        <dbReference type="EMBL" id="PPU49907.1"/>
    </source>
</evidence>
<dbReference type="RefSeq" id="WP_104617576.1">
    <property type="nucleotide sequence ID" value="NZ_JBHUNS010000001.1"/>
</dbReference>
<keyword evidence="1" id="KW-0406">Ion transport</keyword>
<keyword evidence="2" id="KW-0812">Transmembrane</keyword>
<dbReference type="Proteomes" id="UP000238908">
    <property type="component" value="Unassembled WGS sequence"/>
</dbReference>
<proteinExistence type="predicted"/>
<keyword evidence="1" id="KW-0739">Sodium transport</keyword>
<dbReference type="Pfam" id="PF06965">
    <property type="entry name" value="Na_H_antiport_1"/>
    <property type="match status" value="1"/>
</dbReference>
<keyword evidence="2" id="KW-0472">Membrane</keyword>
<dbReference type="GO" id="GO:0006814">
    <property type="term" value="P:sodium ion transport"/>
    <property type="evidence" value="ECO:0007669"/>
    <property type="project" value="UniProtKB-KW"/>
</dbReference>
<protein>
    <submittedName>
        <fullName evidence="3">Uncharacterized protein</fullName>
    </submittedName>
</protein>
<reference evidence="3 4" key="1">
    <citation type="submission" date="2016-08" db="EMBL/GenBank/DDBJ databases">
        <authorList>
            <person name="Seilhamer J.J."/>
        </authorList>
    </citation>
    <scope>NUCLEOTIDE SEQUENCE [LARGE SCALE GENOMIC DNA]</scope>
    <source>
        <strain evidence="3 4">CFBP7245</strain>
    </source>
</reference>